<proteinExistence type="predicted"/>
<accession>A0ABU1TU30</accession>
<dbReference type="EMBL" id="JAVDVI010000019">
    <property type="protein sequence ID" value="MDR6969395.1"/>
    <property type="molecule type" value="Genomic_DNA"/>
</dbReference>
<gene>
    <name evidence="1" type="ORF">J2X31_003426</name>
</gene>
<name>A0ABU1TU30_9FLAO</name>
<evidence type="ECO:0000313" key="1">
    <source>
        <dbReference type="EMBL" id="MDR6969395.1"/>
    </source>
</evidence>
<comment type="caution">
    <text evidence="1">The sequence shown here is derived from an EMBL/GenBank/DDBJ whole genome shotgun (WGS) entry which is preliminary data.</text>
</comment>
<evidence type="ECO:0000313" key="2">
    <source>
        <dbReference type="Proteomes" id="UP001255185"/>
    </source>
</evidence>
<organism evidence="1 2">
    <name type="scientific">Flavobacterium arsenatis</name>
    <dbReference type="NCBI Taxonomy" id="1484332"/>
    <lineage>
        <taxon>Bacteria</taxon>
        <taxon>Pseudomonadati</taxon>
        <taxon>Bacteroidota</taxon>
        <taxon>Flavobacteriia</taxon>
        <taxon>Flavobacteriales</taxon>
        <taxon>Flavobacteriaceae</taxon>
        <taxon>Flavobacterium</taxon>
    </lineage>
</organism>
<sequence length="148" mass="16535">MQPVNPLTMYVPIYQTSEAQEAAKYAYENFNSKATKAALDKMAIVHYARIALVPNSNGEGIAGILVITEFDGNMNSYLEAFYKNSDTIKAAFLVVIALWANKPANFPTKPEDITFTIFSNFINDRNLSKAADLYYAYPQSVKQIVAQF</sequence>
<protein>
    <submittedName>
        <fullName evidence="1">Uncharacterized protein</fullName>
    </submittedName>
</protein>
<dbReference type="Proteomes" id="UP001255185">
    <property type="component" value="Unassembled WGS sequence"/>
</dbReference>
<dbReference type="RefSeq" id="WP_310028413.1">
    <property type="nucleotide sequence ID" value="NZ_JAVDVI010000019.1"/>
</dbReference>
<reference evidence="1 2" key="1">
    <citation type="submission" date="2023-07" db="EMBL/GenBank/DDBJ databases">
        <title>Sorghum-associated microbial communities from plants grown in Nebraska, USA.</title>
        <authorList>
            <person name="Schachtman D."/>
        </authorList>
    </citation>
    <scope>NUCLEOTIDE SEQUENCE [LARGE SCALE GENOMIC DNA]</scope>
    <source>
        <strain evidence="1 2">3773</strain>
    </source>
</reference>
<keyword evidence="2" id="KW-1185">Reference proteome</keyword>